<keyword evidence="2" id="KW-1185">Reference proteome</keyword>
<dbReference type="Proteomes" id="UP000789920">
    <property type="component" value="Unassembled WGS sequence"/>
</dbReference>
<accession>A0ACA9SQU9</accession>
<dbReference type="EMBL" id="CAJVQC010151886">
    <property type="protein sequence ID" value="CAG8846567.1"/>
    <property type="molecule type" value="Genomic_DNA"/>
</dbReference>
<sequence length="58" mass="7103">KRITFIKFINKIKQNQQDTNKEPKNDQLNQEQKQDPKEKQLNDQLNDDKLKQKQDQKH</sequence>
<comment type="caution">
    <text evidence="1">The sequence shown here is derived from an EMBL/GenBank/DDBJ whole genome shotgun (WGS) entry which is preliminary data.</text>
</comment>
<name>A0ACA9SQU9_9GLOM</name>
<protein>
    <submittedName>
        <fullName evidence="1">32232_t:CDS:1</fullName>
    </submittedName>
</protein>
<reference evidence="1" key="1">
    <citation type="submission" date="2021-06" db="EMBL/GenBank/DDBJ databases">
        <authorList>
            <person name="Kallberg Y."/>
            <person name="Tangrot J."/>
            <person name="Rosling A."/>
        </authorList>
    </citation>
    <scope>NUCLEOTIDE SEQUENCE</scope>
    <source>
        <strain evidence="1">MA461A</strain>
    </source>
</reference>
<gene>
    <name evidence="1" type="ORF">RPERSI_LOCUS34207</name>
</gene>
<organism evidence="1 2">
    <name type="scientific">Racocetra persica</name>
    <dbReference type="NCBI Taxonomy" id="160502"/>
    <lineage>
        <taxon>Eukaryota</taxon>
        <taxon>Fungi</taxon>
        <taxon>Fungi incertae sedis</taxon>
        <taxon>Mucoromycota</taxon>
        <taxon>Glomeromycotina</taxon>
        <taxon>Glomeromycetes</taxon>
        <taxon>Diversisporales</taxon>
        <taxon>Gigasporaceae</taxon>
        <taxon>Racocetra</taxon>
    </lineage>
</organism>
<proteinExistence type="predicted"/>
<evidence type="ECO:0000313" key="1">
    <source>
        <dbReference type="EMBL" id="CAG8846567.1"/>
    </source>
</evidence>
<feature type="non-terminal residue" evidence="1">
    <location>
        <position position="1"/>
    </location>
</feature>
<evidence type="ECO:0000313" key="2">
    <source>
        <dbReference type="Proteomes" id="UP000789920"/>
    </source>
</evidence>